<evidence type="ECO:0000256" key="1">
    <source>
        <dbReference type="SAM" id="MobiDB-lite"/>
    </source>
</evidence>
<feature type="region of interest" description="Disordered" evidence="1">
    <location>
        <begin position="326"/>
        <end position="363"/>
    </location>
</feature>
<dbReference type="EMBL" id="JADXDR010000041">
    <property type="protein sequence ID" value="KAI7843256.1"/>
    <property type="molecule type" value="Genomic_DNA"/>
</dbReference>
<evidence type="ECO:0008006" key="4">
    <source>
        <dbReference type="Google" id="ProtNLM"/>
    </source>
</evidence>
<evidence type="ECO:0000313" key="2">
    <source>
        <dbReference type="EMBL" id="KAI7843256.1"/>
    </source>
</evidence>
<dbReference type="Proteomes" id="UP001205105">
    <property type="component" value="Unassembled WGS sequence"/>
</dbReference>
<protein>
    <recommendedName>
        <fullName evidence="4">BTB domain-containing protein</fullName>
    </recommendedName>
</protein>
<feature type="compositionally biased region" description="Acidic residues" evidence="1">
    <location>
        <begin position="333"/>
        <end position="351"/>
    </location>
</feature>
<accession>A0AAD5DVY4</accession>
<sequence length="363" mass="39478">MPSSPLSGAEDAAGAVAAKQPDAQPPAEQQEEESEVTLQASSHLLKSASEKFQAAMERWAEPGAAKQLVFQCRDGEEVGSYRHLLAFVHSHGRELPQGADTLLGLLLLAREHAVEPAIAACLQQLLIQVQLLPPSVCLSLITELETGCSAHSSVQAAADQLVSLCCNRLGALLAEAPALLPAHIQLHAAVLSYLGPLHCMLRDDARRQLFAKLPFWMLRDSILGGPAVAADTEATVLAAAAYWAEFNMPCDVYDALGRVDDVRRQAAELCSRIRLPLVPAHILLNYHSFYRLLQWFDRDKTLVMRAIASSRDLPMHLAMQQAAVEIEQMGADSENEEEEEEEEEGPDVDEGGEGKAAALRTLR</sequence>
<name>A0AAD5DVY4_9CHLO</name>
<feature type="region of interest" description="Disordered" evidence="1">
    <location>
        <begin position="1"/>
        <end position="38"/>
    </location>
</feature>
<keyword evidence="3" id="KW-1185">Reference proteome</keyword>
<reference evidence="2" key="1">
    <citation type="submission" date="2020-11" db="EMBL/GenBank/DDBJ databases">
        <title>Chlorella ohadii genome sequencing and assembly.</title>
        <authorList>
            <person name="Murik O."/>
            <person name="Treves H."/>
            <person name="Kedem I."/>
            <person name="Shotland Y."/>
            <person name="Kaplan A."/>
        </authorList>
    </citation>
    <scope>NUCLEOTIDE SEQUENCE</scope>
    <source>
        <strain evidence="2">1</strain>
    </source>
</reference>
<evidence type="ECO:0000313" key="3">
    <source>
        <dbReference type="Proteomes" id="UP001205105"/>
    </source>
</evidence>
<dbReference type="AlphaFoldDB" id="A0AAD5DVY4"/>
<comment type="caution">
    <text evidence="2">The sequence shown here is derived from an EMBL/GenBank/DDBJ whole genome shotgun (WGS) entry which is preliminary data.</text>
</comment>
<organism evidence="2 3">
    <name type="scientific">Chlorella ohadii</name>
    <dbReference type="NCBI Taxonomy" id="2649997"/>
    <lineage>
        <taxon>Eukaryota</taxon>
        <taxon>Viridiplantae</taxon>
        <taxon>Chlorophyta</taxon>
        <taxon>core chlorophytes</taxon>
        <taxon>Trebouxiophyceae</taxon>
        <taxon>Chlorellales</taxon>
        <taxon>Chlorellaceae</taxon>
        <taxon>Chlorella clade</taxon>
        <taxon>Chlorella</taxon>
    </lineage>
</organism>
<gene>
    <name evidence="2" type="ORF">COHA_003090</name>
</gene>
<proteinExistence type="predicted"/>
<feature type="compositionally biased region" description="Low complexity" evidence="1">
    <location>
        <begin position="9"/>
        <end position="28"/>
    </location>
</feature>